<dbReference type="OrthoDB" id="1432452at2759"/>
<comment type="caution">
    <text evidence="1">The sequence shown here is derived from an EMBL/GenBank/DDBJ whole genome shotgun (WGS) entry which is preliminary data.</text>
</comment>
<reference evidence="1" key="1">
    <citation type="submission" date="2018-05" db="EMBL/GenBank/DDBJ databases">
        <title>Draft genome of Mucuna pruriens seed.</title>
        <authorList>
            <person name="Nnadi N.E."/>
            <person name="Vos R."/>
            <person name="Hasami M.H."/>
            <person name="Devisetty U.K."/>
            <person name="Aguiy J.C."/>
        </authorList>
    </citation>
    <scope>NUCLEOTIDE SEQUENCE [LARGE SCALE GENOMIC DNA]</scope>
    <source>
        <strain evidence="1">JCA_2017</strain>
    </source>
</reference>
<dbReference type="EMBL" id="QJKJ01004752">
    <property type="protein sequence ID" value="RDX92879.1"/>
    <property type="molecule type" value="Genomic_DNA"/>
</dbReference>
<organism evidence="1 2">
    <name type="scientific">Mucuna pruriens</name>
    <name type="common">Velvet bean</name>
    <name type="synonym">Dolichos pruriens</name>
    <dbReference type="NCBI Taxonomy" id="157652"/>
    <lineage>
        <taxon>Eukaryota</taxon>
        <taxon>Viridiplantae</taxon>
        <taxon>Streptophyta</taxon>
        <taxon>Embryophyta</taxon>
        <taxon>Tracheophyta</taxon>
        <taxon>Spermatophyta</taxon>
        <taxon>Magnoliopsida</taxon>
        <taxon>eudicotyledons</taxon>
        <taxon>Gunneridae</taxon>
        <taxon>Pentapetalae</taxon>
        <taxon>rosids</taxon>
        <taxon>fabids</taxon>
        <taxon>Fabales</taxon>
        <taxon>Fabaceae</taxon>
        <taxon>Papilionoideae</taxon>
        <taxon>50 kb inversion clade</taxon>
        <taxon>NPAAA clade</taxon>
        <taxon>indigoferoid/millettioid clade</taxon>
        <taxon>Phaseoleae</taxon>
        <taxon>Mucuna</taxon>
    </lineage>
</organism>
<sequence>MSKAFKAEELCGNTSYEDCSDKDELSFISRKIHSMWKHKRGLRWKNNFKKHTKETKDKTQVCDHHSINRLRLRKG</sequence>
<evidence type="ECO:0000313" key="2">
    <source>
        <dbReference type="Proteomes" id="UP000257109"/>
    </source>
</evidence>
<protein>
    <submittedName>
        <fullName evidence="1">Uncharacterized protein</fullName>
    </submittedName>
</protein>
<gene>
    <name evidence="1" type="ORF">CR513_24933</name>
</gene>
<feature type="non-terminal residue" evidence="1">
    <location>
        <position position="1"/>
    </location>
</feature>
<proteinExistence type="predicted"/>
<evidence type="ECO:0000313" key="1">
    <source>
        <dbReference type="EMBL" id="RDX92879.1"/>
    </source>
</evidence>
<dbReference type="Proteomes" id="UP000257109">
    <property type="component" value="Unassembled WGS sequence"/>
</dbReference>
<accession>A0A371GQN9</accession>
<name>A0A371GQN9_MUCPR</name>
<keyword evidence="2" id="KW-1185">Reference proteome</keyword>
<dbReference type="AlphaFoldDB" id="A0A371GQN9"/>